<sequence>MPPHGYRTAEVPLPGTAAVRIVLRLLIPDQAPPPGGFPVLYALDGNAAFQDIDAPVRARCAEGPGAVLVALGAEEPARFARLERTRDYTPPDAAGAPVLDPHGRPAGGAAAFEALLPDLVARAEALAPVNPARRFLWGHSYGGLFVLRHALGQGPSPFAGAIAASPALWWDHQRFLTTLKAQLESGARPRIPVQFHTGGAEKARATRSLKPEARAFMEMRDALPETALPELACAFRRAGASDGLTVFPGLSHGETFSRSIRESWRALALDEGGFPGP</sequence>
<dbReference type="Gene3D" id="3.40.50.1820">
    <property type="entry name" value="alpha/beta hydrolase"/>
    <property type="match status" value="1"/>
</dbReference>
<dbReference type="Pfam" id="PF00756">
    <property type="entry name" value="Esterase"/>
    <property type="match status" value="1"/>
</dbReference>
<dbReference type="EMBL" id="WUMU01000010">
    <property type="protein sequence ID" value="MXN18244.1"/>
    <property type="molecule type" value="Genomic_DNA"/>
</dbReference>
<proteinExistence type="inferred from homology"/>
<evidence type="ECO:0000313" key="4">
    <source>
        <dbReference type="Proteomes" id="UP000477911"/>
    </source>
</evidence>
<keyword evidence="2" id="KW-0378">Hydrolase</keyword>
<organism evidence="3 4">
    <name type="scientific">Pseudooceanicola albus</name>
    <dbReference type="NCBI Taxonomy" id="2692189"/>
    <lineage>
        <taxon>Bacteria</taxon>
        <taxon>Pseudomonadati</taxon>
        <taxon>Pseudomonadota</taxon>
        <taxon>Alphaproteobacteria</taxon>
        <taxon>Rhodobacterales</taxon>
        <taxon>Paracoccaceae</taxon>
        <taxon>Pseudooceanicola</taxon>
    </lineage>
</organism>
<dbReference type="SUPFAM" id="SSF53474">
    <property type="entry name" value="alpha/beta-Hydrolases"/>
    <property type="match status" value="1"/>
</dbReference>
<dbReference type="PANTHER" id="PTHR40841:SF2">
    <property type="entry name" value="SIDEROPHORE-DEGRADING ESTERASE (EUROFUNG)"/>
    <property type="match status" value="1"/>
</dbReference>
<evidence type="ECO:0000256" key="2">
    <source>
        <dbReference type="ARBA" id="ARBA00022801"/>
    </source>
</evidence>
<evidence type="ECO:0000256" key="1">
    <source>
        <dbReference type="ARBA" id="ARBA00005622"/>
    </source>
</evidence>
<dbReference type="InterPro" id="IPR029058">
    <property type="entry name" value="AB_hydrolase_fold"/>
</dbReference>
<name>A0A6L7G1K8_9RHOB</name>
<dbReference type="RefSeq" id="WP_160894370.1">
    <property type="nucleotide sequence ID" value="NZ_WUMU01000010.1"/>
</dbReference>
<comment type="similarity">
    <text evidence="1">Belongs to the esterase D family.</text>
</comment>
<evidence type="ECO:0000313" key="3">
    <source>
        <dbReference type="EMBL" id="MXN18244.1"/>
    </source>
</evidence>
<dbReference type="AlphaFoldDB" id="A0A6L7G1K8"/>
<accession>A0A6L7G1K8</accession>
<gene>
    <name evidence="3" type="ORF">GR170_10380</name>
</gene>
<dbReference type="InterPro" id="IPR052558">
    <property type="entry name" value="Siderophore_Hydrolase_D"/>
</dbReference>
<dbReference type="InterPro" id="IPR000801">
    <property type="entry name" value="Esterase-like"/>
</dbReference>
<protein>
    <submittedName>
        <fullName evidence="3">Prolyl oligopeptidase family serine peptidase</fullName>
    </submittedName>
</protein>
<keyword evidence="4" id="KW-1185">Reference proteome</keyword>
<dbReference type="Proteomes" id="UP000477911">
    <property type="component" value="Unassembled WGS sequence"/>
</dbReference>
<comment type="caution">
    <text evidence="3">The sequence shown here is derived from an EMBL/GenBank/DDBJ whole genome shotgun (WGS) entry which is preliminary data.</text>
</comment>
<reference evidence="3 4" key="1">
    <citation type="submission" date="2019-12" db="EMBL/GenBank/DDBJ databases">
        <authorList>
            <person name="Li M."/>
        </authorList>
    </citation>
    <scope>NUCLEOTIDE SEQUENCE [LARGE SCALE GENOMIC DNA]</scope>
    <source>
        <strain evidence="3 4">GBMRC 2024</strain>
    </source>
</reference>
<dbReference type="GO" id="GO:0016788">
    <property type="term" value="F:hydrolase activity, acting on ester bonds"/>
    <property type="evidence" value="ECO:0007669"/>
    <property type="project" value="TreeGrafter"/>
</dbReference>
<dbReference type="PANTHER" id="PTHR40841">
    <property type="entry name" value="SIDEROPHORE TRIACETYLFUSARININE C ESTERASE"/>
    <property type="match status" value="1"/>
</dbReference>